<evidence type="ECO:0000313" key="2">
    <source>
        <dbReference type="EMBL" id="TYO95751.1"/>
    </source>
</evidence>
<dbReference type="PANTHER" id="PTHR31616">
    <property type="entry name" value="TREHALASE"/>
    <property type="match status" value="1"/>
</dbReference>
<dbReference type="GO" id="GO:0004553">
    <property type="term" value="F:hydrolase activity, hydrolyzing O-glycosyl compounds"/>
    <property type="evidence" value="ECO:0007669"/>
    <property type="project" value="TreeGrafter"/>
</dbReference>
<organism evidence="2 3">
    <name type="scientific">Geothermobacter ehrlichii</name>
    <dbReference type="NCBI Taxonomy" id="213224"/>
    <lineage>
        <taxon>Bacteria</taxon>
        <taxon>Pseudomonadati</taxon>
        <taxon>Thermodesulfobacteriota</taxon>
        <taxon>Desulfuromonadia</taxon>
        <taxon>Desulfuromonadales</taxon>
        <taxon>Geothermobacteraceae</taxon>
        <taxon>Geothermobacter</taxon>
    </lineage>
</organism>
<comment type="caution">
    <text evidence="2">The sequence shown here is derived from an EMBL/GenBank/DDBJ whole genome shotgun (WGS) entry which is preliminary data.</text>
</comment>
<evidence type="ECO:0000313" key="3">
    <source>
        <dbReference type="Proteomes" id="UP000324159"/>
    </source>
</evidence>
<gene>
    <name evidence="2" type="ORF">EDC39_1178</name>
</gene>
<keyword evidence="3" id="KW-1185">Reference proteome</keyword>
<dbReference type="Gene3D" id="1.50.10.10">
    <property type="match status" value="1"/>
</dbReference>
<dbReference type="SUPFAM" id="SSF48208">
    <property type="entry name" value="Six-hairpin glycosidases"/>
    <property type="match status" value="1"/>
</dbReference>
<dbReference type="RefSeq" id="WP_148897010.1">
    <property type="nucleotide sequence ID" value="NZ_VNIB01000017.1"/>
</dbReference>
<dbReference type="OrthoDB" id="3902805at2"/>
<dbReference type="EMBL" id="VNIB01000017">
    <property type="protein sequence ID" value="TYO95751.1"/>
    <property type="molecule type" value="Genomic_DNA"/>
</dbReference>
<name>A0A5D3WGA9_9BACT</name>
<evidence type="ECO:0000259" key="1">
    <source>
        <dbReference type="Pfam" id="PF00723"/>
    </source>
</evidence>
<sequence length="655" mass="74188">MPKDIPVSNGNLLFNFDSDYRIRDVYFPLIGQENHSKGHPFRFGVWVDGRFSWIGSEWKRDLRYHDDSLVTDVFLKSDVLCLELRCSDAVDLDLNVYIKKVEVTNLEGKDRQVRLFFTHDFHLYGNDIGDTAYFDPRTRSIIHYKANRYFLINCSGAEKGGVEHYACGIKGMEGQQGTWKDAEDGELSGHPVAWGSADSTIGIRLHVPPGGRATAFYWVAAGTGYHEVAQLNQAVLEKTPTELINQTSDYWTAWAQKEPRYFGDLPKTVTDIFNRSLLVLRTQIDNRGAIIAANDSDIVRFGQDTYSYMWGRDGAFVAAALAKAGYLNVCRKFFDFSAQVLSEEGYLFQHYNPDGSLASNWHSWLVDGEEVLPIQEDSTALVLWALWIHYQCSRDVEFIRPLYKKLIQKSADFLLAHRDSETLLPIPSFDLWEERYGVHSFTVAAVIAGLRAAANFARLFQDTSLAETYDTAAGQMKQGLTEHLYHTGLKRYARSGYRKGNGYELDEVIDVSLLGLITLGVFSPQDPRMIETMKAIRQQLWLNTPVGGCARYQDDVYQRPGDSPENIPGNPWFISTLWLGECFIARAENLQELHEALPYLEWCAKNALPSGVLAEQVHPANGCPLSVSPLTWSHSAYVWAVLQYTEKFNSLQKRG</sequence>
<dbReference type="GO" id="GO:0005975">
    <property type="term" value="P:carbohydrate metabolic process"/>
    <property type="evidence" value="ECO:0007669"/>
    <property type="project" value="InterPro"/>
</dbReference>
<dbReference type="AlphaFoldDB" id="A0A5D3WGA9"/>
<proteinExistence type="predicted"/>
<dbReference type="InterPro" id="IPR012341">
    <property type="entry name" value="6hp_glycosidase-like_sf"/>
</dbReference>
<dbReference type="InterPro" id="IPR011613">
    <property type="entry name" value="GH15-like"/>
</dbReference>
<dbReference type="InterPro" id="IPR008928">
    <property type="entry name" value="6-hairpin_glycosidase_sf"/>
</dbReference>
<reference evidence="2 3" key="1">
    <citation type="submission" date="2019-07" db="EMBL/GenBank/DDBJ databases">
        <title>Genomic Encyclopedia of Type Strains, Phase IV (KMG-IV): sequencing the most valuable type-strain genomes for metagenomic binning, comparative biology and taxonomic classification.</title>
        <authorList>
            <person name="Goeker M."/>
        </authorList>
    </citation>
    <scope>NUCLEOTIDE SEQUENCE [LARGE SCALE GENOMIC DNA]</scope>
    <source>
        <strain evidence="2 3">SS015</strain>
    </source>
</reference>
<dbReference type="Pfam" id="PF00723">
    <property type="entry name" value="Glyco_hydro_15"/>
    <property type="match status" value="1"/>
</dbReference>
<accession>A0A5D3WGA9</accession>
<dbReference type="Proteomes" id="UP000324159">
    <property type="component" value="Unassembled WGS sequence"/>
</dbReference>
<feature type="domain" description="GH15-like" evidence="1">
    <location>
        <begin position="282"/>
        <end position="640"/>
    </location>
</feature>
<dbReference type="PANTHER" id="PTHR31616:SF13">
    <property type="entry name" value="GLUCAN 1,4-ALPHA-GLUCOSIDASE"/>
    <property type="match status" value="1"/>
</dbReference>
<protein>
    <submittedName>
        <fullName evidence="2">Glucoamylase</fullName>
    </submittedName>
</protein>